<accession>A0A6J2YCH7</accession>
<evidence type="ECO:0000313" key="2">
    <source>
        <dbReference type="Proteomes" id="UP000504635"/>
    </source>
</evidence>
<evidence type="ECO:0000313" key="3">
    <source>
        <dbReference type="RefSeq" id="XP_030761573.1"/>
    </source>
</evidence>
<dbReference type="Proteomes" id="UP000504635">
    <property type="component" value="Unplaced"/>
</dbReference>
<keyword evidence="2" id="KW-1185">Reference proteome</keyword>
<dbReference type="GeneID" id="115886517"/>
<dbReference type="OrthoDB" id="6236007at2759"/>
<protein>
    <submittedName>
        <fullName evidence="3">Scavenger receptor class F member 1-like isoform X2</fullName>
    </submittedName>
</protein>
<dbReference type="RefSeq" id="XP_030761573.1">
    <property type="nucleotide sequence ID" value="XM_030905713.1"/>
</dbReference>
<reference evidence="3" key="1">
    <citation type="submission" date="2025-08" db="UniProtKB">
        <authorList>
            <consortium name="RefSeq"/>
        </authorList>
    </citation>
    <scope>IDENTIFICATION</scope>
    <source>
        <tissue evidence="3">Gonads</tissue>
    </source>
</reference>
<keyword evidence="1" id="KW-1133">Transmembrane helix</keyword>
<evidence type="ECO:0000256" key="1">
    <source>
        <dbReference type="SAM" id="Phobius"/>
    </source>
</evidence>
<proteinExistence type="predicted"/>
<feature type="transmembrane region" description="Helical" evidence="1">
    <location>
        <begin position="7"/>
        <end position="25"/>
    </location>
</feature>
<sequence>MYTFRRIFYILPSILIIVFIGYIQGNAPACKENSEYRCNGTNNAIEFPCPDTKIENQEVCRCFCLPGYWRDKCGNCVKECSCPLGKVWRPGNYCWDQCVHHICPLYIIQGCFCSAYTCWNGTQCINSNTTIS</sequence>
<keyword evidence="1" id="KW-0472">Membrane</keyword>
<name>A0A6J2YCH7_SITOR</name>
<dbReference type="InParanoid" id="A0A6J2YCH7"/>
<gene>
    <name evidence="3" type="primary">LOC115886517</name>
</gene>
<organism evidence="2 3">
    <name type="scientific">Sitophilus oryzae</name>
    <name type="common">Rice weevil</name>
    <name type="synonym">Curculio oryzae</name>
    <dbReference type="NCBI Taxonomy" id="7048"/>
    <lineage>
        <taxon>Eukaryota</taxon>
        <taxon>Metazoa</taxon>
        <taxon>Ecdysozoa</taxon>
        <taxon>Arthropoda</taxon>
        <taxon>Hexapoda</taxon>
        <taxon>Insecta</taxon>
        <taxon>Pterygota</taxon>
        <taxon>Neoptera</taxon>
        <taxon>Endopterygota</taxon>
        <taxon>Coleoptera</taxon>
        <taxon>Polyphaga</taxon>
        <taxon>Cucujiformia</taxon>
        <taxon>Curculionidae</taxon>
        <taxon>Dryophthorinae</taxon>
        <taxon>Sitophilus</taxon>
    </lineage>
</organism>
<dbReference type="AlphaFoldDB" id="A0A6J2YCH7"/>
<keyword evidence="1" id="KW-0812">Transmembrane</keyword>